<dbReference type="Pfam" id="PF11225">
    <property type="entry name" value="DUF3024"/>
    <property type="match status" value="1"/>
</dbReference>
<accession>A0A346XUY5</accession>
<feature type="region of interest" description="Disordered" evidence="1">
    <location>
        <begin position="1"/>
        <end position="39"/>
    </location>
</feature>
<reference evidence="2 3" key="1">
    <citation type="submission" date="2018-09" db="EMBL/GenBank/DDBJ databases">
        <title>Complete genome sequence of Euzebya sp. DY32-46 isolated from seawater of Pacific Ocean.</title>
        <authorList>
            <person name="Xu L."/>
            <person name="Wu Y.-H."/>
            <person name="Xu X.-W."/>
        </authorList>
    </citation>
    <scope>NUCLEOTIDE SEQUENCE [LARGE SCALE GENOMIC DNA]</scope>
    <source>
        <strain evidence="2 3">DY32-46</strain>
    </source>
</reference>
<dbReference type="OrthoDB" id="5243156at2"/>
<dbReference type="RefSeq" id="WP_114590744.1">
    <property type="nucleotide sequence ID" value="NZ_CAXIBR010000045.1"/>
</dbReference>
<dbReference type="AlphaFoldDB" id="A0A346XUY5"/>
<evidence type="ECO:0000256" key="1">
    <source>
        <dbReference type="SAM" id="MobiDB-lite"/>
    </source>
</evidence>
<keyword evidence="3" id="KW-1185">Reference proteome</keyword>
<protein>
    <submittedName>
        <fullName evidence="2">Uncharacterized protein</fullName>
    </submittedName>
</protein>
<feature type="compositionally biased region" description="Basic and acidic residues" evidence="1">
    <location>
        <begin position="1"/>
        <end position="15"/>
    </location>
</feature>
<evidence type="ECO:0000313" key="2">
    <source>
        <dbReference type="EMBL" id="AXV06032.1"/>
    </source>
</evidence>
<dbReference type="InterPro" id="IPR021388">
    <property type="entry name" value="DUF3024"/>
</dbReference>
<dbReference type="Proteomes" id="UP000264006">
    <property type="component" value="Chromosome"/>
</dbReference>
<name>A0A346XUY5_9ACTN</name>
<dbReference type="EMBL" id="CP031165">
    <property type="protein sequence ID" value="AXV06032.1"/>
    <property type="molecule type" value="Genomic_DNA"/>
</dbReference>
<sequence>MSSHERTRAEDDLHVTLDITTPASTTRPRDPLDDLTTPATARLARRADRLRRRDVSRFERLAQDHDVAPRRLRLLADAWAEAGRPGIDALGPAIPVDQGLMERAGDVIETWRRRHFPLDALRVDVWRNRLTVWWMRPTGDPTGVLESHPLMQLRRTDDGRWHLYRRAVQGEWWPVVVRGRRRRQSLSACLDAVRADPLHHFWGSQGPPDDLAVGDSMPDWPLG</sequence>
<dbReference type="KEGG" id="euz:DVS28_a1333"/>
<gene>
    <name evidence="2" type="ORF">DVS28_a1333</name>
</gene>
<evidence type="ECO:0000313" key="3">
    <source>
        <dbReference type="Proteomes" id="UP000264006"/>
    </source>
</evidence>
<proteinExistence type="predicted"/>
<organism evidence="2 3">
    <name type="scientific">Euzebya pacifica</name>
    <dbReference type="NCBI Taxonomy" id="1608957"/>
    <lineage>
        <taxon>Bacteria</taxon>
        <taxon>Bacillati</taxon>
        <taxon>Actinomycetota</taxon>
        <taxon>Nitriliruptoria</taxon>
        <taxon>Euzebyales</taxon>
    </lineage>
</organism>